<evidence type="ECO:0000313" key="2">
    <source>
        <dbReference type="EMBL" id="KON96233.1"/>
    </source>
</evidence>
<keyword evidence="3" id="KW-1185">Reference proteome</keyword>
<accession>A0A0M0H2D4</accession>
<dbReference type="InterPro" id="IPR052514">
    <property type="entry name" value="SAM-dependent_MTase"/>
</dbReference>
<evidence type="ECO:0000259" key="1">
    <source>
        <dbReference type="Pfam" id="PF05050"/>
    </source>
</evidence>
<feature type="domain" description="Methyltransferase FkbM" evidence="1">
    <location>
        <begin position="70"/>
        <end position="229"/>
    </location>
</feature>
<dbReference type="InterPro" id="IPR006342">
    <property type="entry name" value="FkbM_mtfrase"/>
</dbReference>
<dbReference type="Proteomes" id="UP000037269">
    <property type="component" value="Unassembled WGS sequence"/>
</dbReference>
<dbReference type="PANTHER" id="PTHR34203:SF15">
    <property type="entry name" value="SLL1173 PROTEIN"/>
    <property type="match status" value="1"/>
</dbReference>
<dbReference type="InterPro" id="IPR029063">
    <property type="entry name" value="SAM-dependent_MTases_sf"/>
</dbReference>
<comment type="caution">
    <text evidence="2">The sequence shown here is derived from an EMBL/GenBank/DDBJ whole genome shotgun (WGS) entry which is preliminary data.</text>
</comment>
<dbReference type="Gene3D" id="3.40.50.150">
    <property type="entry name" value="Vaccinia Virus protein VP39"/>
    <property type="match status" value="1"/>
</dbReference>
<dbReference type="EMBL" id="LGUG01000004">
    <property type="protein sequence ID" value="KON96233.1"/>
    <property type="molecule type" value="Genomic_DNA"/>
</dbReference>
<dbReference type="OrthoDB" id="5329963at2"/>
<sequence length="264" mass="29583">MNRKEGVKCVSPIEHIDDNTVLTKLLTFGPSIYLDKRDALQNLIIQHGFWEKAVTDVFLSLVKPGMTVLDIGANCGYYSLLAAMYVGPHGKVHAFEPSPLHHDNLMKSIAKNGFNQIELHKVALTNIDGETTLYISRLGGASIYNPGLPGTIEAKVKTVVFTEYFPKQKVDIIKIDIDGSEPLIMDGLFQLIDSNDNIQIIMEYCPFIWRGSGYQPLPILQRFAERGFNFHIIRHDGTLVPATIEQLETYSEPAHLDLKIGRSM</sequence>
<proteinExistence type="predicted"/>
<dbReference type="SUPFAM" id="SSF53335">
    <property type="entry name" value="S-adenosyl-L-methionine-dependent methyltransferases"/>
    <property type="match status" value="1"/>
</dbReference>
<dbReference type="PANTHER" id="PTHR34203">
    <property type="entry name" value="METHYLTRANSFERASE, FKBM FAMILY PROTEIN"/>
    <property type="match status" value="1"/>
</dbReference>
<dbReference type="NCBIfam" id="TIGR01444">
    <property type="entry name" value="fkbM_fam"/>
    <property type="match status" value="1"/>
</dbReference>
<reference evidence="2 3" key="1">
    <citation type="submission" date="2015-07" db="EMBL/GenBank/DDBJ databases">
        <title>Fjat-14205 dsm 2895.</title>
        <authorList>
            <person name="Liu B."/>
            <person name="Wang J."/>
            <person name="Zhu Y."/>
            <person name="Liu G."/>
            <person name="Chen Q."/>
            <person name="Chen Z."/>
            <person name="Lan J."/>
            <person name="Che J."/>
            <person name="Ge C."/>
            <person name="Shi H."/>
            <person name="Pan Z."/>
            <person name="Liu X."/>
        </authorList>
    </citation>
    <scope>NUCLEOTIDE SEQUENCE [LARGE SCALE GENOMIC DNA]</scope>
    <source>
        <strain evidence="2 3">DSM 2895</strain>
    </source>
</reference>
<dbReference type="Pfam" id="PF05050">
    <property type="entry name" value="Methyltransf_21"/>
    <property type="match status" value="1"/>
</dbReference>
<dbReference type="AlphaFoldDB" id="A0A0M0H2D4"/>
<evidence type="ECO:0000313" key="3">
    <source>
        <dbReference type="Proteomes" id="UP000037269"/>
    </source>
</evidence>
<dbReference type="PATRIC" id="fig|47500.9.peg.3915"/>
<protein>
    <recommendedName>
        <fullName evidence="1">Methyltransferase FkbM domain-containing protein</fullName>
    </recommendedName>
</protein>
<gene>
    <name evidence="2" type="ORF">AF333_12835</name>
</gene>
<dbReference type="STRING" id="47500.AF333_12835"/>
<organism evidence="2 3">
    <name type="scientific">Aneurinibacillus migulanus</name>
    <name type="common">Bacillus migulanus</name>
    <dbReference type="NCBI Taxonomy" id="47500"/>
    <lineage>
        <taxon>Bacteria</taxon>
        <taxon>Bacillati</taxon>
        <taxon>Bacillota</taxon>
        <taxon>Bacilli</taxon>
        <taxon>Bacillales</taxon>
        <taxon>Paenibacillaceae</taxon>
        <taxon>Aneurinibacillus group</taxon>
        <taxon>Aneurinibacillus</taxon>
    </lineage>
</organism>
<name>A0A0M0H2D4_ANEMI</name>